<dbReference type="Proteomes" id="UP000007039">
    <property type="component" value="Chromosome"/>
</dbReference>
<dbReference type="eggNOG" id="COG1672">
    <property type="taxonomic scope" value="Bacteria"/>
</dbReference>
<dbReference type="KEGG" id="cni:Calni_1142"/>
<reference key="1">
    <citation type="submission" date="2010-11" db="EMBL/GenBank/DDBJ databases">
        <title>The complete genome of chromosome of Calditerrivibrio nitroreducens DSM 19672.</title>
        <authorList>
            <consortium name="US DOE Joint Genome Institute (JGI-PGF)"/>
            <person name="Lucas S."/>
            <person name="Copeland A."/>
            <person name="Lapidus A."/>
            <person name="Bruce D."/>
            <person name="Goodwin L."/>
            <person name="Pitluck S."/>
            <person name="Kyrpides N."/>
            <person name="Mavromatis K."/>
            <person name="Ivanova N."/>
            <person name="Mikhailova N."/>
            <person name="Zeytun A."/>
            <person name="Brettin T."/>
            <person name="Detter J.C."/>
            <person name="Tapia R."/>
            <person name="Han C."/>
            <person name="Land M."/>
            <person name="Hauser L."/>
            <person name="Markowitz V."/>
            <person name="Cheng J.-F."/>
            <person name="Hugenholtz P."/>
            <person name="Woyke T."/>
            <person name="Wu D."/>
            <person name="Spring S."/>
            <person name="Schroeder M."/>
            <person name="Brambilla E."/>
            <person name="Klenk H.-P."/>
            <person name="Eisen J.A."/>
        </authorList>
    </citation>
    <scope>NUCLEOTIDE SEQUENCE [LARGE SCALE GENOMIC DNA]</scope>
    <source>
        <strain>DSM 19672</strain>
    </source>
</reference>
<dbReference type="InterPro" id="IPR027417">
    <property type="entry name" value="P-loop_NTPase"/>
</dbReference>
<gene>
    <name evidence="3" type="ordered locus">Calni_1142</name>
</gene>
<dbReference type="PANTHER" id="PTHR34704">
    <property type="entry name" value="ATPASE"/>
    <property type="match status" value="1"/>
</dbReference>
<evidence type="ECO:0000259" key="1">
    <source>
        <dbReference type="Pfam" id="PF01637"/>
    </source>
</evidence>
<dbReference type="AlphaFoldDB" id="E4TIK5"/>
<dbReference type="EMBL" id="CP002347">
    <property type="protein sequence ID" value="ADR19053.1"/>
    <property type="molecule type" value="Genomic_DNA"/>
</dbReference>
<accession>E4TIK5</accession>
<dbReference type="Pfam" id="PF01637">
    <property type="entry name" value="ATPase_2"/>
    <property type="match status" value="1"/>
</dbReference>
<dbReference type="OrthoDB" id="9801758at2"/>
<proteinExistence type="predicted"/>
<name>E4TIK5_CALNY</name>
<dbReference type="GO" id="GO:0005524">
    <property type="term" value="F:ATP binding"/>
    <property type="evidence" value="ECO:0007669"/>
    <property type="project" value="InterPro"/>
</dbReference>
<evidence type="ECO:0000313" key="3">
    <source>
        <dbReference type="EMBL" id="ADR19053.1"/>
    </source>
</evidence>
<evidence type="ECO:0000259" key="2">
    <source>
        <dbReference type="Pfam" id="PF03008"/>
    </source>
</evidence>
<evidence type="ECO:0000313" key="4">
    <source>
        <dbReference type="Proteomes" id="UP000007039"/>
    </source>
</evidence>
<organism evidence="3 4">
    <name type="scientific">Calditerrivibrio nitroreducens (strain DSM 19672 / NBRC 101217 / Yu37-1)</name>
    <dbReference type="NCBI Taxonomy" id="768670"/>
    <lineage>
        <taxon>Bacteria</taxon>
        <taxon>Pseudomonadati</taxon>
        <taxon>Deferribacterota</taxon>
        <taxon>Deferribacteres</taxon>
        <taxon>Deferribacterales</taxon>
        <taxon>Calditerrivibrionaceae</taxon>
    </lineage>
</organism>
<reference evidence="3 4" key="2">
    <citation type="journal article" date="2011" name="Stand. Genomic Sci.">
        <title>Complete genome sequence of Calditerrivibrio nitroreducens type strain (Yu37-1).</title>
        <authorList>
            <person name="Pitluck S."/>
            <person name="Sikorski J."/>
            <person name="Zeytun A."/>
            <person name="Lapidus A."/>
            <person name="Nolan M."/>
            <person name="Lucas S."/>
            <person name="Hammon N."/>
            <person name="Deshpande S."/>
            <person name="Cheng J.F."/>
            <person name="Tapia R."/>
            <person name="Han C."/>
            <person name="Goodwin L."/>
            <person name="Liolios K."/>
            <person name="Pagani I."/>
            <person name="Ivanova N."/>
            <person name="Mavromatis K."/>
            <person name="Pati A."/>
            <person name="Chen A."/>
            <person name="Palaniappan K."/>
            <person name="Hauser L."/>
            <person name="Chang Y.J."/>
            <person name="Jeffries C.D."/>
            <person name="Detter J.C."/>
            <person name="Brambilla E."/>
            <person name="Djao O.D."/>
            <person name="Rohde M."/>
            <person name="Spring S."/>
            <person name="Goker M."/>
            <person name="Woyke T."/>
            <person name="Bristow J."/>
            <person name="Eisen J.A."/>
            <person name="Markowitz V."/>
            <person name="Hugenholtz P."/>
            <person name="Kyrpides N.C."/>
            <person name="Klenk H.P."/>
            <person name="Land M."/>
        </authorList>
    </citation>
    <scope>NUCLEOTIDE SEQUENCE [LARGE SCALE GENOMIC DNA]</scope>
    <source>
        <strain evidence="4">DSM 19672 / NBRC 101217 / Yu37-1</strain>
    </source>
</reference>
<keyword evidence="4" id="KW-1185">Reference proteome</keyword>
<dbReference type="Gene3D" id="3.40.50.300">
    <property type="entry name" value="P-loop containing nucleotide triphosphate hydrolases"/>
    <property type="match status" value="1"/>
</dbReference>
<dbReference type="Pfam" id="PF03008">
    <property type="entry name" value="DUF234"/>
    <property type="match status" value="1"/>
</dbReference>
<dbReference type="InterPro" id="IPR004256">
    <property type="entry name" value="DUF234"/>
</dbReference>
<dbReference type="HOGENOM" id="CLU_041137_3_0_0"/>
<feature type="domain" description="ATPase" evidence="1">
    <location>
        <begin position="3"/>
        <end position="209"/>
    </location>
</feature>
<feature type="domain" description="DUF234" evidence="2">
    <location>
        <begin position="317"/>
        <end position="402"/>
    </location>
</feature>
<dbReference type="PANTHER" id="PTHR34704:SF1">
    <property type="entry name" value="ATPASE"/>
    <property type="match status" value="1"/>
</dbReference>
<dbReference type="STRING" id="768670.Calni_1142"/>
<dbReference type="SUPFAM" id="SSF52540">
    <property type="entry name" value="P-loop containing nucleoside triphosphate hydrolases"/>
    <property type="match status" value="1"/>
</dbReference>
<dbReference type="RefSeq" id="WP_013451265.1">
    <property type="nucleotide sequence ID" value="NC_014758.1"/>
</dbReference>
<protein>
    <submittedName>
        <fullName evidence="3">DUF234 DEXX-box ATPase</fullName>
    </submittedName>
</protein>
<dbReference type="InterPro" id="IPR011579">
    <property type="entry name" value="ATPase_dom"/>
</dbReference>
<sequence length="436" mass="51360">MKFYNRENELKVLSESERLSHKHSCMTFIVGRRRVGKTRLIKEAYKDKNLLYLFVSKKSESLLCDEYTRLISEKLGKKVIGKLSNFKEVFEYILSLGESEQINVAIDEFQEIYNINPSIFSDIQNLWDTYKYKSKINIIFSGSIYSLMSKIFENSKEPLYGRADKKIVLGGFDVQTLKSIYRDFSKEFNPFDFIAFYAITGGIPKYVELLCNETTLKFDSMLDYIFSEGSFFLSEGKDILVDEFGKDYHIYFSILSLISESKTSRSEMESILGKSIGGYLEKLEKDFQIIKRRLPVFSKPNTKNIKYYVNDNFLRFWFAFIYKNITALEIKNYEYVKDYVKKNFSVFLGQILEKYFKEKLAISGKYSYIGSYWDRKSENEIDIVALNELEKKALIAEVKINEEKINTNLLKKKSEILFNYLKGYEIEYRNFSMDEV</sequence>